<dbReference type="PANTHER" id="PTHR43451">
    <property type="entry name" value="ACETYLTRANSFERASE (GNAT) FAMILY PROTEIN"/>
    <property type="match status" value="1"/>
</dbReference>
<evidence type="ECO:0000313" key="2">
    <source>
        <dbReference type="EMBL" id="MCG2579017.1"/>
    </source>
</evidence>
<dbReference type="Proteomes" id="UP001165384">
    <property type="component" value="Unassembled WGS sequence"/>
</dbReference>
<proteinExistence type="predicted"/>
<dbReference type="RefSeq" id="WP_275712446.1">
    <property type="nucleotide sequence ID" value="NZ_JAKLTN010000007.1"/>
</dbReference>
<dbReference type="Gene3D" id="3.40.630.30">
    <property type="match status" value="1"/>
</dbReference>
<dbReference type="PANTHER" id="PTHR43451:SF1">
    <property type="entry name" value="ACETYLTRANSFERASE"/>
    <property type="match status" value="1"/>
</dbReference>
<dbReference type="InterPro" id="IPR052564">
    <property type="entry name" value="N-acetyltrans/Recomb-assoc"/>
</dbReference>
<name>A0ABS9K764_9RHOO</name>
<accession>A0ABS9K764</accession>
<dbReference type="CDD" id="cd04301">
    <property type="entry name" value="NAT_SF"/>
    <property type="match status" value="1"/>
</dbReference>
<comment type="caution">
    <text evidence="2">The sequence shown here is derived from an EMBL/GenBank/DDBJ whole genome shotgun (WGS) entry which is preliminary data.</text>
</comment>
<gene>
    <name evidence="2" type="ORF">LZ012_18655</name>
</gene>
<feature type="domain" description="N-acetyltransferase" evidence="1">
    <location>
        <begin position="52"/>
        <end position="200"/>
    </location>
</feature>
<dbReference type="Pfam" id="PF13673">
    <property type="entry name" value="Acetyltransf_10"/>
    <property type="match status" value="1"/>
</dbReference>
<reference evidence="2" key="1">
    <citation type="submission" date="2022-01" db="EMBL/GenBank/DDBJ databases">
        <authorList>
            <person name="Jo J.-H."/>
            <person name="Im W.-T."/>
        </authorList>
    </citation>
    <scope>NUCLEOTIDE SEQUENCE</scope>
    <source>
        <strain evidence="2">XY25</strain>
    </source>
</reference>
<protein>
    <submittedName>
        <fullName evidence="2">GNAT family N-acetyltransferase</fullName>
    </submittedName>
</protein>
<sequence length="200" mass="22301">MAHYGQGRYHPYGITQSQFLNIQFVFRQMAGIFVTSVLLKRTTNNIKMTSLPKIRIASTNDATAIAELIYSTSLACCFTPEQPCPEWFKASVAPTEIAKQLSSEQIAWLVAEENQSLAGVLAVSDKSHVKYFFVRPTHQKTGLGKRLWQFASSNELLNKSVTVRLSLVAVPVYERLGFKATEPAKAFNGMPYQAMLAIYA</sequence>
<dbReference type="EMBL" id="JAKLTN010000007">
    <property type="protein sequence ID" value="MCG2579017.1"/>
    <property type="molecule type" value="Genomic_DNA"/>
</dbReference>
<dbReference type="PROSITE" id="PS51186">
    <property type="entry name" value="GNAT"/>
    <property type="match status" value="1"/>
</dbReference>
<organism evidence="2 3">
    <name type="scientific">Dechloromonas hankyongensis</name>
    <dbReference type="NCBI Taxonomy" id="2908002"/>
    <lineage>
        <taxon>Bacteria</taxon>
        <taxon>Pseudomonadati</taxon>
        <taxon>Pseudomonadota</taxon>
        <taxon>Betaproteobacteria</taxon>
        <taxon>Rhodocyclales</taxon>
        <taxon>Azonexaceae</taxon>
        <taxon>Dechloromonas</taxon>
    </lineage>
</organism>
<keyword evidence="3" id="KW-1185">Reference proteome</keyword>
<dbReference type="InterPro" id="IPR016181">
    <property type="entry name" value="Acyl_CoA_acyltransferase"/>
</dbReference>
<dbReference type="InterPro" id="IPR000182">
    <property type="entry name" value="GNAT_dom"/>
</dbReference>
<dbReference type="SUPFAM" id="SSF55729">
    <property type="entry name" value="Acyl-CoA N-acyltransferases (Nat)"/>
    <property type="match status" value="1"/>
</dbReference>
<evidence type="ECO:0000313" key="3">
    <source>
        <dbReference type="Proteomes" id="UP001165384"/>
    </source>
</evidence>
<evidence type="ECO:0000259" key="1">
    <source>
        <dbReference type="PROSITE" id="PS51186"/>
    </source>
</evidence>